<dbReference type="EnsemblMetazoa" id="Aqu2.1.33833_001">
    <property type="protein sequence ID" value="Aqu2.1.33833_001"/>
    <property type="gene ID" value="Aqu2.1.33833"/>
</dbReference>
<reference evidence="1" key="1">
    <citation type="submission" date="2017-05" db="UniProtKB">
        <authorList>
            <consortium name="EnsemblMetazoa"/>
        </authorList>
    </citation>
    <scope>IDENTIFICATION</scope>
</reference>
<protein>
    <recommendedName>
        <fullName evidence="2">Chromo domain-containing protein</fullName>
    </recommendedName>
</protein>
<evidence type="ECO:0000313" key="1">
    <source>
        <dbReference type="EnsemblMetazoa" id="Aqu2.1.33833_001"/>
    </source>
</evidence>
<name>A0A1X7V1E4_AMPQE</name>
<dbReference type="AlphaFoldDB" id="A0A1X7V1E4"/>
<dbReference type="OrthoDB" id="1918685at2759"/>
<accession>A0A1X7V1E4</accession>
<dbReference type="InParanoid" id="A0A1X7V1E4"/>
<sequence>MDYISHPRVVFCILVLWKGYYKEQATWLPAKDITAKAIRLYNEPQPCQRVLMDDISSLRSALQSSLKCGILRRHKICIPFHRHTFNYLIQKIGRPVPRKPGRLYERNDFASEHFEESFFTFYNKYSEACCVVFPVYMYSYVAFHQKLFHAATSP</sequence>
<proteinExistence type="predicted"/>
<evidence type="ECO:0008006" key="2">
    <source>
        <dbReference type="Google" id="ProtNLM"/>
    </source>
</evidence>
<dbReference type="CDD" id="cd00024">
    <property type="entry name" value="CD_CSD"/>
    <property type="match status" value="1"/>
</dbReference>
<organism evidence="1">
    <name type="scientific">Amphimedon queenslandica</name>
    <name type="common">Sponge</name>
    <dbReference type="NCBI Taxonomy" id="400682"/>
    <lineage>
        <taxon>Eukaryota</taxon>
        <taxon>Metazoa</taxon>
        <taxon>Porifera</taxon>
        <taxon>Demospongiae</taxon>
        <taxon>Heteroscleromorpha</taxon>
        <taxon>Haplosclerida</taxon>
        <taxon>Niphatidae</taxon>
        <taxon>Amphimedon</taxon>
    </lineage>
</organism>